<dbReference type="RefSeq" id="WP_092320514.1">
    <property type="nucleotide sequence ID" value="NZ_FNTJ01000002.1"/>
</dbReference>
<evidence type="ECO:0000256" key="1">
    <source>
        <dbReference type="ARBA" id="ARBA00022478"/>
    </source>
</evidence>
<dbReference type="GO" id="GO:0004386">
    <property type="term" value="F:helicase activity"/>
    <property type="evidence" value="ECO:0007669"/>
    <property type="project" value="UniProtKB-KW"/>
</dbReference>
<sequence length="337" mass="37309">MSKLSPLQLIRQTARHALTAAETLLPEWLPNGTRKGREWVAANIARGDRQAGSFGVSLDSGKWNDFADSSAHGGDLVSLLAYLRNCKQLEAAKEIDERLRLGLFNLAPGDVQQLQERRLQTEQERIASTLRAQQHLEEKHLATARQAAQLWKMAKPAERLHTYLLAKDVAPLQLRQLSHGRLLVPLCHDGRLVNLQTITPDGGKRFLPGGRVQGCYSPLGKISEGCRLYICEGWATGATLHRNTDSPVVCAMNAGNLKAVAKAMRERYGETLELVIAGDDDRQTVGNPGRTAANQAARATDALVVFPDWPQDAPTELSDFNDLYLWMTGQYRESRTL</sequence>
<name>A0A1H4YEC5_9PSED</name>
<keyword evidence="8" id="KW-0347">Helicase</keyword>
<dbReference type="InterPro" id="IPR006171">
    <property type="entry name" value="TOPRIM_dom"/>
</dbReference>
<dbReference type="Proteomes" id="UP000198982">
    <property type="component" value="Unassembled WGS sequence"/>
</dbReference>
<dbReference type="GO" id="GO:0006269">
    <property type="term" value="P:DNA replication, synthesis of primer"/>
    <property type="evidence" value="ECO:0007669"/>
    <property type="project" value="UniProtKB-KW"/>
</dbReference>
<accession>A0A1H4YEC5</accession>
<proteinExistence type="predicted"/>
<evidence type="ECO:0000256" key="4">
    <source>
        <dbReference type="ARBA" id="ARBA00022695"/>
    </source>
</evidence>
<dbReference type="GO" id="GO:1990077">
    <property type="term" value="C:primosome complex"/>
    <property type="evidence" value="ECO:0007669"/>
    <property type="project" value="UniProtKB-KW"/>
</dbReference>
<keyword evidence="4" id="KW-0548">Nucleotidyltransferase</keyword>
<evidence type="ECO:0000313" key="9">
    <source>
        <dbReference type="Proteomes" id="UP000198982"/>
    </source>
</evidence>
<keyword evidence="5" id="KW-0235">DNA replication</keyword>
<evidence type="ECO:0000256" key="3">
    <source>
        <dbReference type="ARBA" id="ARBA00022679"/>
    </source>
</evidence>
<keyword evidence="8" id="KW-0547">Nucleotide-binding</keyword>
<dbReference type="GO" id="GO:0008270">
    <property type="term" value="F:zinc ion binding"/>
    <property type="evidence" value="ECO:0007669"/>
    <property type="project" value="InterPro"/>
</dbReference>
<organism evidence="8 9">
    <name type="scientific">Pseudomonas saponiphila</name>
    <dbReference type="NCBI Taxonomy" id="556534"/>
    <lineage>
        <taxon>Bacteria</taxon>
        <taxon>Pseudomonadati</taxon>
        <taxon>Pseudomonadota</taxon>
        <taxon>Gammaproteobacteria</taxon>
        <taxon>Pseudomonadales</taxon>
        <taxon>Pseudomonadaceae</taxon>
        <taxon>Pseudomonas</taxon>
    </lineage>
</organism>
<keyword evidence="8" id="KW-0067">ATP-binding</keyword>
<dbReference type="AlphaFoldDB" id="A0A1H4YEC5"/>
<keyword evidence="2" id="KW-0639">Primosome</keyword>
<dbReference type="GO" id="GO:0000428">
    <property type="term" value="C:DNA-directed RNA polymerase complex"/>
    <property type="evidence" value="ECO:0007669"/>
    <property type="project" value="UniProtKB-KW"/>
</dbReference>
<dbReference type="GO" id="GO:0003677">
    <property type="term" value="F:DNA binding"/>
    <property type="evidence" value="ECO:0007669"/>
    <property type="project" value="InterPro"/>
</dbReference>
<dbReference type="CDD" id="cd01029">
    <property type="entry name" value="TOPRIM_primases"/>
    <property type="match status" value="1"/>
</dbReference>
<feature type="domain" description="Toprim" evidence="7">
    <location>
        <begin position="228"/>
        <end position="323"/>
    </location>
</feature>
<keyword evidence="9" id="KW-1185">Reference proteome</keyword>
<dbReference type="Gene3D" id="3.90.580.10">
    <property type="entry name" value="Zinc finger, CHC2-type domain"/>
    <property type="match status" value="1"/>
</dbReference>
<dbReference type="SUPFAM" id="SSF57783">
    <property type="entry name" value="Zinc beta-ribbon"/>
    <property type="match status" value="1"/>
</dbReference>
<evidence type="ECO:0000259" key="7">
    <source>
        <dbReference type="Pfam" id="PF13362"/>
    </source>
</evidence>
<evidence type="ECO:0000256" key="2">
    <source>
        <dbReference type="ARBA" id="ARBA00022515"/>
    </source>
</evidence>
<evidence type="ECO:0000256" key="5">
    <source>
        <dbReference type="ARBA" id="ARBA00022705"/>
    </source>
</evidence>
<dbReference type="InterPro" id="IPR034154">
    <property type="entry name" value="TOPRIM_DnaG/twinkle"/>
</dbReference>
<protein>
    <submittedName>
        <fullName evidence="8">Putative DNA primase/helicase</fullName>
    </submittedName>
</protein>
<keyword evidence="6" id="KW-0804">Transcription</keyword>
<dbReference type="EMBL" id="FNTJ01000002">
    <property type="protein sequence ID" value="SED16085.1"/>
    <property type="molecule type" value="Genomic_DNA"/>
</dbReference>
<reference evidence="9" key="1">
    <citation type="submission" date="2016-10" db="EMBL/GenBank/DDBJ databases">
        <authorList>
            <person name="Varghese N."/>
            <person name="Submissions S."/>
        </authorList>
    </citation>
    <scope>NUCLEOTIDE SEQUENCE [LARGE SCALE GENOMIC DNA]</scope>
    <source>
        <strain evidence="9">DSM 9751</strain>
    </source>
</reference>
<keyword evidence="3" id="KW-0808">Transferase</keyword>
<dbReference type="Pfam" id="PF13362">
    <property type="entry name" value="Toprim_3"/>
    <property type="match status" value="1"/>
</dbReference>
<evidence type="ECO:0000256" key="6">
    <source>
        <dbReference type="ARBA" id="ARBA00023163"/>
    </source>
</evidence>
<dbReference type="InterPro" id="IPR036977">
    <property type="entry name" value="DNA_primase_Znf_CHC2"/>
</dbReference>
<gene>
    <name evidence="8" type="ORF">SAMN05216178_6493</name>
</gene>
<keyword evidence="1" id="KW-0240">DNA-directed RNA polymerase</keyword>
<keyword evidence="8" id="KW-0378">Hydrolase</keyword>
<dbReference type="GO" id="GO:0016779">
    <property type="term" value="F:nucleotidyltransferase activity"/>
    <property type="evidence" value="ECO:0007669"/>
    <property type="project" value="UniProtKB-KW"/>
</dbReference>
<evidence type="ECO:0000313" key="8">
    <source>
        <dbReference type="EMBL" id="SED16085.1"/>
    </source>
</evidence>